<protein>
    <recommendedName>
        <fullName evidence="4">ATP synthase F0 subunit 8</fullName>
    </recommendedName>
</protein>
<gene>
    <name evidence="2" type="ORF">KUTeg_014529</name>
</gene>
<feature type="transmembrane region" description="Helical" evidence="1">
    <location>
        <begin position="12"/>
        <end position="31"/>
    </location>
</feature>
<evidence type="ECO:0000313" key="3">
    <source>
        <dbReference type="Proteomes" id="UP001217089"/>
    </source>
</evidence>
<evidence type="ECO:0000313" key="2">
    <source>
        <dbReference type="EMBL" id="KAJ8307919.1"/>
    </source>
</evidence>
<name>A0ABQ9ESB1_TEGGR</name>
<dbReference type="Proteomes" id="UP001217089">
    <property type="component" value="Unassembled WGS sequence"/>
</dbReference>
<organism evidence="2 3">
    <name type="scientific">Tegillarca granosa</name>
    <name type="common">Malaysian cockle</name>
    <name type="synonym">Anadara granosa</name>
    <dbReference type="NCBI Taxonomy" id="220873"/>
    <lineage>
        <taxon>Eukaryota</taxon>
        <taxon>Metazoa</taxon>
        <taxon>Spiralia</taxon>
        <taxon>Lophotrochozoa</taxon>
        <taxon>Mollusca</taxon>
        <taxon>Bivalvia</taxon>
        <taxon>Autobranchia</taxon>
        <taxon>Pteriomorphia</taxon>
        <taxon>Arcoida</taxon>
        <taxon>Arcoidea</taxon>
        <taxon>Arcidae</taxon>
        <taxon>Tegillarca</taxon>
    </lineage>
</organism>
<keyword evidence="1" id="KW-1133">Transmembrane helix</keyword>
<keyword evidence="1" id="KW-0812">Transmembrane</keyword>
<sequence length="84" mass="9981">MKNLSITFCFLFYAYVFLNIFIFVTVLFFTFKNVMLNLTLNNPSPLCGTAIIKHANLSNRLNFEKIEEKKKKKKINQPYYLNVY</sequence>
<proteinExistence type="predicted"/>
<keyword evidence="3" id="KW-1185">Reference proteome</keyword>
<evidence type="ECO:0000256" key="1">
    <source>
        <dbReference type="SAM" id="Phobius"/>
    </source>
</evidence>
<evidence type="ECO:0008006" key="4">
    <source>
        <dbReference type="Google" id="ProtNLM"/>
    </source>
</evidence>
<dbReference type="EMBL" id="JARBDR010000682">
    <property type="protein sequence ID" value="KAJ8307919.1"/>
    <property type="molecule type" value="Genomic_DNA"/>
</dbReference>
<accession>A0ABQ9ESB1</accession>
<reference evidence="2 3" key="1">
    <citation type="submission" date="2022-12" db="EMBL/GenBank/DDBJ databases">
        <title>Chromosome-level genome of Tegillarca granosa.</title>
        <authorList>
            <person name="Kim J."/>
        </authorList>
    </citation>
    <scope>NUCLEOTIDE SEQUENCE [LARGE SCALE GENOMIC DNA]</scope>
    <source>
        <strain evidence="2">Teg-2019</strain>
        <tissue evidence="2">Adductor muscle</tissue>
    </source>
</reference>
<keyword evidence="1" id="KW-0472">Membrane</keyword>
<comment type="caution">
    <text evidence="2">The sequence shown here is derived from an EMBL/GenBank/DDBJ whole genome shotgun (WGS) entry which is preliminary data.</text>
</comment>